<sequence>MKSNPSALPGPRWQSQRIRAPREEQMENNPVVRKRAEGEETKAGRSRDDPGIRRLLETDGLQPGGIGSSDSGAGGALQSSVAKPVLSGRENAGGWR</sequence>
<feature type="compositionally biased region" description="Basic and acidic residues" evidence="1">
    <location>
        <begin position="34"/>
        <end position="57"/>
    </location>
</feature>
<comment type="caution">
    <text evidence="2">The sequence shown here is derived from an EMBL/GenBank/DDBJ whole genome shotgun (WGS) entry which is preliminary data.</text>
</comment>
<dbReference type="AlphaFoldDB" id="A0AAV7NLP9"/>
<proteinExistence type="predicted"/>
<feature type="region of interest" description="Disordered" evidence="1">
    <location>
        <begin position="1"/>
        <end position="96"/>
    </location>
</feature>
<feature type="compositionally biased region" description="Gly residues" evidence="1">
    <location>
        <begin position="62"/>
        <end position="75"/>
    </location>
</feature>
<name>A0AAV7NLP9_PLEWA</name>
<organism evidence="2 3">
    <name type="scientific">Pleurodeles waltl</name>
    <name type="common">Iberian ribbed newt</name>
    <dbReference type="NCBI Taxonomy" id="8319"/>
    <lineage>
        <taxon>Eukaryota</taxon>
        <taxon>Metazoa</taxon>
        <taxon>Chordata</taxon>
        <taxon>Craniata</taxon>
        <taxon>Vertebrata</taxon>
        <taxon>Euteleostomi</taxon>
        <taxon>Amphibia</taxon>
        <taxon>Batrachia</taxon>
        <taxon>Caudata</taxon>
        <taxon>Salamandroidea</taxon>
        <taxon>Salamandridae</taxon>
        <taxon>Pleurodelinae</taxon>
        <taxon>Pleurodeles</taxon>
    </lineage>
</organism>
<gene>
    <name evidence="2" type="ORF">NDU88_004670</name>
</gene>
<evidence type="ECO:0000313" key="2">
    <source>
        <dbReference type="EMBL" id="KAJ1116459.1"/>
    </source>
</evidence>
<dbReference type="EMBL" id="JANPWB010000012">
    <property type="protein sequence ID" value="KAJ1116459.1"/>
    <property type="molecule type" value="Genomic_DNA"/>
</dbReference>
<keyword evidence="3" id="KW-1185">Reference proteome</keyword>
<evidence type="ECO:0000256" key="1">
    <source>
        <dbReference type="SAM" id="MobiDB-lite"/>
    </source>
</evidence>
<accession>A0AAV7NLP9</accession>
<evidence type="ECO:0000313" key="3">
    <source>
        <dbReference type="Proteomes" id="UP001066276"/>
    </source>
</evidence>
<reference evidence="2" key="1">
    <citation type="journal article" date="2022" name="bioRxiv">
        <title>Sequencing and chromosome-scale assembly of the giantPleurodeles waltlgenome.</title>
        <authorList>
            <person name="Brown T."/>
            <person name="Elewa A."/>
            <person name="Iarovenko S."/>
            <person name="Subramanian E."/>
            <person name="Araus A.J."/>
            <person name="Petzold A."/>
            <person name="Susuki M."/>
            <person name="Suzuki K.-i.T."/>
            <person name="Hayashi T."/>
            <person name="Toyoda A."/>
            <person name="Oliveira C."/>
            <person name="Osipova E."/>
            <person name="Leigh N.D."/>
            <person name="Simon A."/>
            <person name="Yun M.H."/>
        </authorList>
    </citation>
    <scope>NUCLEOTIDE SEQUENCE</scope>
    <source>
        <strain evidence="2">20211129_DDA</strain>
        <tissue evidence="2">Liver</tissue>
    </source>
</reference>
<protein>
    <submittedName>
        <fullName evidence="2">Uncharacterized protein</fullName>
    </submittedName>
</protein>
<dbReference type="Proteomes" id="UP001066276">
    <property type="component" value="Chromosome 8"/>
</dbReference>